<dbReference type="Gene3D" id="3.10.450.240">
    <property type="match status" value="1"/>
</dbReference>
<dbReference type="InterPro" id="IPR032710">
    <property type="entry name" value="NTF2-like_dom_sf"/>
</dbReference>
<protein>
    <submittedName>
        <fullName evidence="4">Mitochondrial import inner membrane translocase, subunit Tim44</fullName>
    </submittedName>
</protein>
<evidence type="ECO:0000313" key="4">
    <source>
        <dbReference type="EMBL" id="AAZ48762.1"/>
    </source>
</evidence>
<feature type="compositionally biased region" description="Low complexity" evidence="1">
    <location>
        <begin position="48"/>
        <end position="63"/>
    </location>
</feature>
<evidence type="ECO:0000256" key="2">
    <source>
        <dbReference type="SAM" id="Phobius"/>
    </source>
</evidence>
<keyword evidence="2" id="KW-1133">Transmembrane helix</keyword>
<feature type="domain" description="Tim44-like" evidence="3">
    <location>
        <begin position="156"/>
        <end position="286"/>
    </location>
</feature>
<dbReference type="SMART" id="SM00978">
    <property type="entry name" value="Tim44"/>
    <property type="match status" value="1"/>
</dbReference>
<reference evidence="4" key="1">
    <citation type="submission" date="2005-08" db="EMBL/GenBank/DDBJ databases">
        <title>Complete sequence of Dechloromonas aromatica RCB.</title>
        <authorList>
            <person name="Salinero K.K."/>
            <person name="Copeland A."/>
            <person name="Lucas S."/>
            <person name="Lapidus A."/>
            <person name="Barry K."/>
            <person name="Detter J.C."/>
            <person name="Glavina T."/>
            <person name="Hammon N."/>
            <person name="Israni S."/>
            <person name="Pitluck S."/>
            <person name="Di Bartolo G."/>
            <person name="Trong S."/>
            <person name="Schmutz J."/>
            <person name="Larimer F."/>
            <person name="Land M."/>
            <person name="Ivanova N."/>
            <person name="Richardson P."/>
        </authorList>
    </citation>
    <scope>NUCLEOTIDE SEQUENCE</scope>
    <source>
        <strain evidence="4">RCB</strain>
    </source>
</reference>
<evidence type="ECO:0000256" key="1">
    <source>
        <dbReference type="SAM" id="MobiDB-lite"/>
    </source>
</evidence>
<dbReference type="OrthoDB" id="5297955at2"/>
<dbReference type="PANTHER" id="PTHR41542:SF1">
    <property type="entry name" value="BLL5807 PROTEIN"/>
    <property type="match status" value="1"/>
</dbReference>
<dbReference type="eggNOG" id="COG4395">
    <property type="taxonomic scope" value="Bacteria"/>
</dbReference>
<dbReference type="STRING" id="159087.Daro_4035"/>
<feature type="transmembrane region" description="Helical" evidence="2">
    <location>
        <begin position="96"/>
        <end position="114"/>
    </location>
</feature>
<feature type="compositionally biased region" description="Polar residues" evidence="1">
    <location>
        <begin position="33"/>
        <end position="47"/>
    </location>
</feature>
<dbReference type="PANTHER" id="PTHR41542">
    <property type="entry name" value="BLL5807 PROTEIN"/>
    <property type="match status" value="1"/>
</dbReference>
<dbReference type="SUPFAM" id="SSF54427">
    <property type="entry name" value="NTF2-like"/>
    <property type="match status" value="1"/>
</dbReference>
<evidence type="ECO:0000259" key="3">
    <source>
        <dbReference type="SMART" id="SM00978"/>
    </source>
</evidence>
<keyword evidence="2" id="KW-0472">Membrane</keyword>
<sequence>MKNFVMMAAALVLGFTLHINDAEAKRLGGGTSSGMQRQSVAPSRSTTAAPAQQQPAAAPQAQPKRSWMGPLAGLAAGLGLAALASHFGFGEGLANFMMMALLAVAVIGVIGYFMRKKAAASQQGGMQYAGANANYGNNAPHQPDFIPAGGSAAAPLASATTGGNIPAGFDVEGFVRNAKVNFIRLQASNDAGNLDDIREFTSPEMFAEIKMEMAERGNAKQETDVVQLNAEVIDVAEEPSRYIVSVRFTGLIREEKDAAAAPFDEIWHMTKPTDNSRGWTLAGIQQVQ</sequence>
<proteinExistence type="predicted"/>
<dbReference type="AlphaFoldDB" id="Q478G9"/>
<feature type="transmembrane region" description="Helical" evidence="2">
    <location>
        <begin position="67"/>
        <end position="89"/>
    </location>
</feature>
<dbReference type="EMBL" id="CP000089">
    <property type="protein sequence ID" value="AAZ48762.1"/>
    <property type="molecule type" value="Genomic_DNA"/>
</dbReference>
<gene>
    <name evidence="4" type="ordered locus">Daro_4035</name>
</gene>
<keyword evidence="2" id="KW-0812">Transmembrane</keyword>
<accession>Q478G9</accession>
<dbReference type="HOGENOM" id="CLU_052470_0_0_4"/>
<feature type="region of interest" description="Disordered" evidence="1">
    <location>
        <begin position="27"/>
        <end position="64"/>
    </location>
</feature>
<dbReference type="InterPro" id="IPR007379">
    <property type="entry name" value="Tim44-like_dom"/>
</dbReference>
<name>Q478G9_DECAR</name>
<dbReference type="Pfam" id="PF04280">
    <property type="entry name" value="Tim44"/>
    <property type="match status" value="1"/>
</dbReference>
<dbReference type="KEGG" id="dar:Daro_4035"/>
<organism evidence="4">
    <name type="scientific">Dechloromonas aromatica (strain RCB)</name>
    <dbReference type="NCBI Taxonomy" id="159087"/>
    <lineage>
        <taxon>Bacteria</taxon>
        <taxon>Pseudomonadati</taxon>
        <taxon>Pseudomonadota</taxon>
        <taxon>Betaproteobacteria</taxon>
        <taxon>Rhodocyclales</taxon>
        <taxon>Azonexaceae</taxon>
        <taxon>Dechloromonas</taxon>
    </lineage>
</organism>